<evidence type="ECO:0000256" key="1">
    <source>
        <dbReference type="ARBA" id="ARBA00009437"/>
    </source>
</evidence>
<dbReference type="SUPFAM" id="SSF53850">
    <property type="entry name" value="Periplasmic binding protein-like II"/>
    <property type="match status" value="1"/>
</dbReference>
<dbReference type="PANTHER" id="PTHR30126:SF40">
    <property type="entry name" value="HTH-TYPE TRANSCRIPTIONAL REGULATOR GLTR"/>
    <property type="match status" value="1"/>
</dbReference>
<comment type="similarity">
    <text evidence="1">Belongs to the LysR transcriptional regulatory family.</text>
</comment>
<dbReference type="Gene3D" id="1.10.10.10">
    <property type="entry name" value="Winged helix-like DNA-binding domain superfamily/Winged helix DNA-binding domain"/>
    <property type="match status" value="1"/>
</dbReference>
<dbReference type="SUPFAM" id="SSF46785">
    <property type="entry name" value="Winged helix' DNA-binding domain"/>
    <property type="match status" value="1"/>
</dbReference>
<keyword evidence="7" id="KW-1185">Reference proteome</keyword>
<sequence>MELKQMKYLVTAVEARSLNKAAELLYTTQPNISKVIQKLETELKHDVLRRSSKGISLTPFGEKVFTYAKHMLKDAEMIEKNGESASYQNLKIGSYPSNMIARNLADFYNEVDNEKLHIEFQEGAAEEVIHWVENGNTNIGIVYIAKKQEKALKQFLKVHDLEFHILKECELCIYAGPNHPYYNRKSVDFEELKNLKFA</sequence>
<dbReference type="RefSeq" id="WP_262067513.1">
    <property type="nucleotide sequence ID" value="NZ_JAMXOD010000047.1"/>
</dbReference>
<dbReference type="InterPro" id="IPR036390">
    <property type="entry name" value="WH_DNA-bd_sf"/>
</dbReference>
<proteinExistence type="inferred from homology"/>
<feature type="domain" description="HTH lysR-type" evidence="5">
    <location>
        <begin position="1"/>
        <end position="58"/>
    </location>
</feature>
<reference evidence="6 7" key="1">
    <citation type="journal article" date="2022" name="Genome Biol. Evol.">
        <title>Host diet, physiology and behaviors set the stage for Lachnospiraceae cladogenesis.</title>
        <authorList>
            <person name="Vera-Ponce De Leon A."/>
            <person name="Schneider M."/>
            <person name="Jahnes B.C."/>
            <person name="Sadowski V."/>
            <person name="Camuy-Velez L.A."/>
            <person name="Duan J."/>
            <person name="Sabree Z.L."/>
        </authorList>
    </citation>
    <scope>NUCLEOTIDE SEQUENCE [LARGE SCALE GENOMIC DNA]</scope>
    <source>
        <strain evidence="6 7">PAL113</strain>
    </source>
</reference>
<dbReference type="EMBL" id="JAMZFW010000047">
    <property type="protein sequence ID" value="MCP1103747.1"/>
    <property type="molecule type" value="Genomic_DNA"/>
</dbReference>
<protein>
    <submittedName>
        <fullName evidence="6">LysR family transcriptional regulator</fullName>
    </submittedName>
</protein>
<dbReference type="Gene3D" id="3.40.190.290">
    <property type="match status" value="1"/>
</dbReference>
<dbReference type="Proteomes" id="UP001523566">
    <property type="component" value="Unassembled WGS sequence"/>
</dbReference>
<evidence type="ECO:0000256" key="4">
    <source>
        <dbReference type="ARBA" id="ARBA00023163"/>
    </source>
</evidence>
<evidence type="ECO:0000313" key="6">
    <source>
        <dbReference type="EMBL" id="MCP1103747.1"/>
    </source>
</evidence>
<dbReference type="CDD" id="cd05466">
    <property type="entry name" value="PBP2_LTTR_substrate"/>
    <property type="match status" value="1"/>
</dbReference>
<comment type="caution">
    <text evidence="6">The sequence shown here is derived from an EMBL/GenBank/DDBJ whole genome shotgun (WGS) entry which is preliminary data.</text>
</comment>
<evidence type="ECO:0000313" key="7">
    <source>
        <dbReference type="Proteomes" id="UP001523566"/>
    </source>
</evidence>
<evidence type="ECO:0000259" key="5">
    <source>
        <dbReference type="PROSITE" id="PS50931"/>
    </source>
</evidence>
<keyword evidence="3" id="KW-0238">DNA-binding</keyword>
<evidence type="ECO:0000256" key="2">
    <source>
        <dbReference type="ARBA" id="ARBA00023015"/>
    </source>
</evidence>
<dbReference type="PANTHER" id="PTHR30126">
    <property type="entry name" value="HTH-TYPE TRANSCRIPTIONAL REGULATOR"/>
    <property type="match status" value="1"/>
</dbReference>
<dbReference type="PROSITE" id="PS50931">
    <property type="entry name" value="HTH_LYSR"/>
    <property type="match status" value="1"/>
</dbReference>
<name>A0ABT1EH30_9FIRM</name>
<gene>
    <name evidence="6" type="ORF">NK125_15215</name>
</gene>
<dbReference type="Pfam" id="PF00126">
    <property type="entry name" value="HTH_1"/>
    <property type="match status" value="1"/>
</dbReference>
<keyword evidence="2" id="KW-0805">Transcription regulation</keyword>
<dbReference type="InterPro" id="IPR000847">
    <property type="entry name" value="LysR_HTH_N"/>
</dbReference>
<accession>A0ABT1EH30</accession>
<organism evidence="6 7">
    <name type="scientific">Aequitasia blattaphilus</name>
    <dbReference type="NCBI Taxonomy" id="2949332"/>
    <lineage>
        <taxon>Bacteria</taxon>
        <taxon>Bacillati</taxon>
        <taxon>Bacillota</taxon>
        <taxon>Clostridia</taxon>
        <taxon>Lachnospirales</taxon>
        <taxon>Lachnospiraceae</taxon>
        <taxon>Aequitasia</taxon>
    </lineage>
</organism>
<keyword evidence="4" id="KW-0804">Transcription</keyword>
<evidence type="ECO:0000256" key="3">
    <source>
        <dbReference type="ARBA" id="ARBA00023125"/>
    </source>
</evidence>
<dbReference type="InterPro" id="IPR036388">
    <property type="entry name" value="WH-like_DNA-bd_sf"/>
</dbReference>